<dbReference type="Pfam" id="PF00485">
    <property type="entry name" value="PRK"/>
    <property type="match status" value="1"/>
</dbReference>
<dbReference type="Proteomes" id="UP000177306">
    <property type="component" value="Unassembled WGS sequence"/>
</dbReference>
<comment type="caution">
    <text evidence="2">The sequence shown here is derived from an EMBL/GenBank/DDBJ whole genome shotgun (WGS) entry which is preliminary data.</text>
</comment>
<evidence type="ECO:0000313" key="3">
    <source>
        <dbReference type="Proteomes" id="UP000177306"/>
    </source>
</evidence>
<accession>A0A1F6EI95</accession>
<dbReference type="PANTHER" id="PTHR10285">
    <property type="entry name" value="URIDINE KINASE"/>
    <property type="match status" value="1"/>
</dbReference>
<dbReference type="GO" id="GO:0016301">
    <property type="term" value="F:kinase activity"/>
    <property type="evidence" value="ECO:0007669"/>
    <property type="project" value="InterPro"/>
</dbReference>
<proteinExistence type="predicted"/>
<dbReference type="EMBL" id="MFLY01000003">
    <property type="protein sequence ID" value="OGG73351.1"/>
    <property type="molecule type" value="Genomic_DNA"/>
</dbReference>
<protein>
    <recommendedName>
        <fullName evidence="1">Phosphoribulokinase/uridine kinase domain-containing protein</fullName>
    </recommendedName>
</protein>
<evidence type="ECO:0000259" key="1">
    <source>
        <dbReference type="Pfam" id="PF00485"/>
    </source>
</evidence>
<dbReference type="InterPro" id="IPR027417">
    <property type="entry name" value="P-loop_NTPase"/>
</dbReference>
<dbReference type="AlphaFoldDB" id="A0A1F6EI95"/>
<dbReference type="Gene3D" id="3.40.50.300">
    <property type="entry name" value="P-loop containing nucleotide triphosphate hydrolases"/>
    <property type="match status" value="1"/>
</dbReference>
<dbReference type="InterPro" id="IPR006083">
    <property type="entry name" value="PRK/URK"/>
</dbReference>
<evidence type="ECO:0000313" key="2">
    <source>
        <dbReference type="EMBL" id="OGG73351.1"/>
    </source>
</evidence>
<gene>
    <name evidence="2" type="ORF">A3A38_01520</name>
</gene>
<dbReference type="GO" id="GO:0005524">
    <property type="term" value="F:ATP binding"/>
    <property type="evidence" value="ECO:0007669"/>
    <property type="project" value="InterPro"/>
</dbReference>
<dbReference type="PRINTS" id="PR00988">
    <property type="entry name" value="URIDINKINASE"/>
</dbReference>
<reference evidence="2 3" key="1">
    <citation type="journal article" date="2016" name="Nat. Commun.">
        <title>Thousands of microbial genomes shed light on interconnected biogeochemical processes in an aquifer system.</title>
        <authorList>
            <person name="Anantharaman K."/>
            <person name="Brown C.T."/>
            <person name="Hug L.A."/>
            <person name="Sharon I."/>
            <person name="Castelle C.J."/>
            <person name="Probst A.J."/>
            <person name="Thomas B.C."/>
            <person name="Singh A."/>
            <person name="Wilkins M.J."/>
            <person name="Karaoz U."/>
            <person name="Brodie E.L."/>
            <person name="Williams K.H."/>
            <person name="Hubbard S.S."/>
            <person name="Banfield J.F."/>
        </authorList>
    </citation>
    <scope>NUCLEOTIDE SEQUENCE [LARGE SCALE GENOMIC DNA]</scope>
</reference>
<feature type="domain" description="Phosphoribulokinase/uridine kinase" evidence="1">
    <location>
        <begin position="4"/>
        <end position="175"/>
    </location>
</feature>
<name>A0A1F6EI95_9BACT</name>
<dbReference type="SUPFAM" id="SSF52540">
    <property type="entry name" value="P-loop containing nucleoside triphosphate hydrolases"/>
    <property type="match status" value="1"/>
</dbReference>
<organism evidence="2 3">
    <name type="scientific">Candidatus Kaiserbacteria bacterium RIFCSPLOWO2_01_FULL_53_17</name>
    <dbReference type="NCBI Taxonomy" id="1798511"/>
    <lineage>
        <taxon>Bacteria</taxon>
        <taxon>Candidatus Kaiseribacteriota</taxon>
    </lineage>
</organism>
<sequence>MVKIIAIAGGTGAGKSTLCIALQDKYPEIGLVQLDDYFKPAKDIATINGIENWDHPDSLYLDKLASDLQELSKERSVVINTKSERLNPDYRKTKKRIPVRFDPKPIMLVEGFLVLYDERIRSLLTTSIWLDVPHDIRWARRIQFKDSGYEEKVLKPMQKQYVEPTRQYAAHIIDVSQISKEDVLREVEKIIFTV</sequence>